<evidence type="ECO:0000256" key="3">
    <source>
        <dbReference type="ARBA" id="ARBA00021438"/>
    </source>
</evidence>
<dbReference type="PANTHER" id="PTHR31633">
    <property type="entry name" value="H/ACA RIBONUCLEOPROTEIN COMPLEX NON-CORE SUBUNIT NAF1"/>
    <property type="match status" value="1"/>
</dbReference>
<dbReference type="Pfam" id="PF04410">
    <property type="entry name" value="Gar1"/>
    <property type="match status" value="1"/>
</dbReference>
<protein>
    <recommendedName>
        <fullName evidence="3">H/ACA ribonucleoprotein complex non-core subunit NAF1</fullName>
    </recommendedName>
</protein>
<dbReference type="Proteomes" id="UP001163046">
    <property type="component" value="Unassembled WGS sequence"/>
</dbReference>
<evidence type="ECO:0000256" key="7">
    <source>
        <dbReference type="ARBA" id="ARBA00022884"/>
    </source>
</evidence>
<name>A0A9W9YW11_9CNID</name>
<keyword evidence="6" id="KW-0597">Phosphoprotein</keyword>
<dbReference type="EMBL" id="MU826864">
    <property type="protein sequence ID" value="KAJ7370477.1"/>
    <property type="molecule type" value="Genomic_DNA"/>
</dbReference>
<comment type="subcellular location">
    <subcellularLocation>
        <location evidence="1">Nucleus</location>
    </subcellularLocation>
</comment>
<dbReference type="SUPFAM" id="SSF50447">
    <property type="entry name" value="Translation proteins"/>
    <property type="match status" value="1"/>
</dbReference>
<evidence type="ECO:0000256" key="8">
    <source>
        <dbReference type="ARBA" id="ARBA00023242"/>
    </source>
</evidence>
<dbReference type="GO" id="GO:0001522">
    <property type="term" value="P:pseudouridine synthesis"/>
    <property type="evidence" value="ECO:0007669"/>
    <property type="project" value="InterPro"/>
</dbReference>
<dbReference type="AlphaFoldDB" id="A0A9W9YW11"/>
<dbReference type="GO" id="GO:0005732">
    <property type="term" value="C:sno(s)RNA-containing ribonucleoprotein complex"/>
    <property type="evidence" value="ECO:0007669"/>
    <property type="project" value="InterPro"/>
</dbReference>
<keyword evidence="8" id="KW-0539">Nucleus</keyword>
<feature type="region of interest" description="Disordered" evidence="9">
    <location>
        <begin position="1"/>
        <end position="42"/>
    </location>
</feature>
<evidence type="ECO:0000313" key="11">
    <source>
        <dbReference type="Proteomes" id="UP001163046"/>
    </source>
</evidence>
<comment type="caution">
    <text evidence="10">The sequence shown here is derived from an EMBL/GenBank/DDBJ whole genome shotgun (WGS) entry which is preliminary data.</text>
</comment>
<reference evidence="10" key="1">
    <citation type="submission" date="2023-01" db="EMBL/GenBank/DDBJ databases">
        <title>Genome assembly of the deep-sea coral Lophelia pertusa.</title>
        <authorList>
            <person name="Herrera S."/>
            <person name="Cordes E."/>
        </authorList>
    </citation>
    <scope>NUCLEOTIDE SEQUENCE</scope>
    <source>
        <strain evidence="10">USNM1676648</strain>
        <tissue evidence="10">Polyp</tissue>
    </source>
</reference>
<evidence type="ECO:0000256" key="4">
    <source>
        <dbReference type="ARBA" id="ARBA00022517"/>
    </source>
</evidence>
<dbReference type="InterPro" id="IPR038664">
    <property type="entry name" value="Gar1/Naf1_Cbf5-bd_sf"/>
</dbReference>
<dbReference type="Gene3D" id="2.40.10.230">
    <property type="entry name" value="Probable tRNA pseudouridine synthase domain"/>
    <property type="match status" value="1"/>
</dbReference>
<keyword evidence="10" id="KW-0687">Ribonucleoprotein</keyword>
<dbReference type="GO" id="GO:0003723">
    <property type="term" value="F:RNA binding"/>
    <property type="evidence" value="ECO:0007669"/>
    <property type="project" value="UniProtKB-KW"/>
</dbReference>
<accession>A0A9W9YW11</accession>
<dbReference type="InterPro" id="IPR040309">
    <property type="entry name" value="Naf1"/>
</dbReference>
<keyword evidence="5" id="KW-0698">rRNA processing</keyword>
<evidence type="ECO:0000256" key="2">
    <source>
        <dbReference type="ARBA" id="ARBA00009801"/>
    </source>
</evidence>
<dbReference type="GO" id="GO:0006364">
    <property type="term" value="P:rRNA processing"/>
    <property type="evidence" value="ECO:0007669"/>
    <property type="project" value="UniProtKB-KW"/>
</dbReference>
<feature type="compositionally biased region" description="Basic and acidic residues" evidence="9">
    <location>
        <begin position="1"/>
        <end position="22"/>
    </location>
</feature>
<keyword evidence="11" id="KW-1185">Reference proteome</keyword>
<proteinExistence type="inferred from homology"/>
<dbReference type="GO" id="GO:0043489">
    <property type="term" value="P:RNA stabilization"/>
    <property type="evidence" value="ECO:0007669"/>
    <property type="project" value="UniProtKB-ARBA"/>
</dbReference>
<gene>
    <name evidence="10" type="primary">NAF1</name>
    <name evidence="10" type="ORF">OS493_032042</name>
</gene>
<sequence>MTRLADHREPESDGHTFIEPKRTGNTLIEPENDGCTLTESKNDGHTLMETESDECTLIKPEGDGHTFIEPQSDGCTLLESKSNGHTLMETGSDVNTLAEPESDGHILIEPLINGHTLMETENDRLTLIEPKRECTLTTEPETHGHTPTCSDTGHQVYAMSSIDKELEIISEVDGTSQMARLAEHTIEVNSSSSDSSESSSDDDLEIIRKEIEKEEEHVRAGPLKTKSELLVKDLPEVPVFDVTIDENIQLVELGLVFSIVESLVVVKALPQTPALDSESVLFLESRSCLGLVFETFGPVQTPFYSLRFNTNTDISEKNLHVGDKVFYAPDMMEYSNFVFVTQLKKLKGSDASWEHDEEPHKRSLNILMMKMKLKQGSLKRKKE</sequence>
<dbReference type="GO" id="GO:0005634">
    <property type="term" value="C:nucleus"/>
    <property type="evidence" value="ECO:0007669"/>
    <property type="project" value="UniProtKB-SubCell"/>
</dbReference>
<keyword evidence="4" id="KW-0690">Ribosome biogenesis</keyword>
<comment type="similarity">
    <text evidence="2">Belongs to the NAF1 family.</text>
</comment>
<evidence type="ECO:0000313" key="10">
    <source>
        <dbReference type="EMBL" id="KAJ7370477.1"/>
    </source>
</evidence>
<dbReference type="FunFam" id="2.40.10.230:FF:000002">
    <property type="entry name" value="H/ACA ribonucleoprotein complex non-core subunit NAF1"/>
    <property type="match status" value="1"/>
</dbReference>
<dbReference type="InterPro" id="IPR007504">
    <property type="entry name" value="H/ACA_rnp_Gar1/Naf1"/>
</dbReference>
<organism evidence="10 11">
    <name type="scientific">Desmophyllum pertusum</name>
    <dbReference type="NCBI Taxonomy" id="174260"/>
    <lineage>
        <taxon>Eukaryota</taxon>
        <taxon>Metazoa</taxon>
        <taxon>Cnidaria</taxon>
        <taxon>Anthozoa</taxon>
        <taxon>Hexacorallia</taxon>
        <taxon>Scleractinia</taxon>
        <taxon>Caryophylliina</taxon>
        <taxon>Caryophylliidae</taxon>
        <taxon>Desmophyllum</taxon>
    </lineage>
</organism>
<evidence type="ECO:0000256" key="1">
    <source>
        <dbReference type="ARBA" id="ARBA00004123"/>
    </source>
</evidence>
<dbReference type="GO" id="GO:0000493">
    <property type="term" value="P:box H/ACA snoRNP assembly"/>
    <property type="evidence" value="ECO:0007669"/>
    <property type="project" value="InterPro"/>
</dbReference>
<dbReference type="OrthoDB" id="21550at2759"/>
<evidence type="ECO:0000256" key="6">
    <source>
        <dbReference type="ARBA" id="ARBA00022553"/>
    </source>
</evidence>
<dbReference type="InterPro" id="IPR009000">
    <property type="entry name" value="Transl_B-barrel_sf"/>
</dbReference>
<keyword evidence="7" id="KW-0694">RNA-binding</keyword>
<evidence type="ECO:0000256" key="5">
    <source>
        <dbReference type="ARBA" id="ARBA00022552"/>
    </source>
</evidence>
<evidence type="ECO:0000256" key="9">
    <source>
        <dbReference type="SAM" id="MobiDB-lite"/>
    </source>
</evidence>
<dbReference type="PANTHER" id="PTHR31633:SF1">
    <property type="entry name" value="H_ACA RIBONUCLEOPROTEIN COMPLEX NON-CORE SUBUNIT NAF1"/>
    <property type="match status" value="1"/>
</dbReference>